<evidence type="ECO:0000313" key="1">
    <source>
        <dbReference type="EMBL" id="KAF2892144.1"/>
    </source>
</evidence>
<protein>
    <submittedName>
        <fullName evidence="1">Uncharacterized protein</fullName>
    </submittedName>
</protein>
<proteinExistence type="predicted"/>
<dbReference type="Proteomes" id="UP000801492">
    <property type="component" value="Unassembled WGS sequence"/>
</dbReference>
<sequence>MTKTVDVRLHGGSGDSATDLEVISDALQTDDVLLLVCEYGESACMTDPQHLNPGTLNLSPDCALPGRETPVPFVYVAEDDAFPLQDHINRTISWQP</sequence>
<accession>A0A8K0CT98</accession>
<name>A0A8K0CT98_IGNLU</name>
<keyword evidence="2" id="KW-1185">Reference proteome</keyword>
<evidence type="ECO:0000313" key="2">
    <source>
        <dbReference type="Proteomes" id="UP000801492"/>
    </source>
</evidence>
<dbReference type="AlphaFoldDB" id="A0A8K0CT98"/>
<organism evidence="1 2">
    <name type="scientific">Ignelater luminosus</name>
    <name type="common">Cucubano</name>
    <name type="synonym">Pyrophorus luminosus</name>
    <dbReference type="NCBI Taxonomy" id="2038154"/>
    <lineage>
        <taxon>Eukaryota</taxon>
        <taxon>Metazoa</taxon>
        <taxon>Ecdysozoa</taxon>
        <taxon>Arthropoda</taxon>
        <taxon>Hexapoda</taxon>
        <taxon>Insecta</taxon>
        <taxon>Pterygota</taxon>
        <taxon>Neoptera</taxon>
        <taxon>Endopterygota</taxon>
        <taxon>Coleoptera</taxon>
        <taxon>Polyphaga</taxon>
        <taxon>Elateriformia</taxon>
        <taxon>Elateroidea</taxon>
        <taxon>Elateridae</taxon>
        <taxon>Agrypninae</taxon>
        <taxon>Pyrophorini</taxon>
        <taxon>Ignelater</taxon>
    </lineage>
</organism>
<comment type="caution">
    <text evidence="1">The sequence shown here is derived from an EMBL/GenBank/DDBJ whole genome shotgun (WGS) entry which is preliminary data.</text>
</comment>
<gene>
    <name evidence="1" type="ORF">ILUMI_14029</name>
</gene>
<dbReference type="EMBL" id="VTPC01011653">
    <property type="protein sequence ID" value="KAF2892144.1"/>
    <property type="molecule type" value="Genomic_DNA"/>
</dbReference>
<reference evidence="1" key="1">
    <citation type="submission" date="2019-08" db="EMBL/GenBank/DDBJ databases">
        <title>The genome of the North American firefly Photinus pyralis.</title>
        <authorList>
            <consortium name="Photinus pyralis genome working group"/>
            <person name="Fallon T.R."/>
            <person name="Sander Lower S.E."/>
            <person name="Weng J.-K."/>
        </authorList>
    </citation>
    <scope>NUCLEOTIDE SEQUENCE</scope>
    <source>
        <strain evidence="1">TRF0915ILg1</strain>
        <tissue evidence="1">Whole body</tissue>
    </source>
</reference>